<keyword evidence="2" id="KW-0732">Signal</keyword>
<sequence length="205" mass="21827">MSKLRSKLASLARSCSLIAVALTLPLASAATPAQAQSIFGLFRVFSQPAAPTPVPQSSGYQTDPGAERPRRKAPPRPKPVAVERQEIKKPIEPRPMGEINNPVPALLADSTLRRGDMVMFPDGLRVFAGRPGGPHKLTDFKPLAQAGKLLSRETRKLVKHLLPAENVAWSTDAIRSGGKLAANTDDVATTGSITQPKGRKGSGSR</sequence>
<name>A0A1G5LIR0_9HYPH</name>
<protein>
    <submittedName>
        <fullName evidence="3">Uncharacterized protein</fullName>
    </submittedName>
</protein>
<evidence type="ECO:0000256" key="1">
    <source>
        <dbReference type="SAM" id="MobiDB-lite"/>
    </source>
</evidence>
<proteinExistence type="predicted"/>
<feature type="signal peptide" evidence="2">
    <location>
        <begin position="1"/>
        <end position="35"/>
    </location>
</feature>
<evidence type="ECO:0000313" key="4">
    <source>
        <dbReference type="Proteomes" id="UP000199569"/>
    </source>
</evidence>
<gene>
    <name evidence="3" type="ORF">SAMN02927923_04313</name>
</gene>
<dbReference type="AlphaFoldDB" id="A0A1G5LIR0"/>
<evidence type="ECO:0000256" key="2">
    <source>
        <dbReference type="SAM" id="SignalP"/>
    </source>
</evidence>
<feature type="region of interest" description="Disordered" evidence="1">
    <location>
        <begin position="50"/>
        <end position="83"/>
    </location>
</feature>
<feature type="region of interest" description="Disordered" evidence="1">
    <location>
        <begin position="179"/>
        <end position="205"/>
    </location>
</feature>
<accession>A0A1G5LIR0</accession>
<keyword evidence="4" id="KW-1185">Reference proteome</keyword>
<reference evidence="3 4" key="1">
    <citation type="submission" date="2016-10" db="EMBL/GenBank/DDBJ databases">
        <authorList>
            <person name="de Groot N.N."/>
        </authorList>
    </citation>
    <scope>NUCLEOTIDE SEQUENCE [LARGE SCALE GENOMIC DNA]</scope>
    <source>
        <strain evidence="3 4">CGMCC 1.7666</strain>
    </source>
</reference>
<feature type="compositionally biased region" description="Polar residues" evidence="1">
    <location>
        <begin position="186"/>
        <end position="195"/>
    </location>
</feature>
<organism evidence="3 4">
    <name type="scientific">Microvirga guangxiensis</name>
    <dbReference type="NCBI Taxonomy" id="549386"/>
    <lineage>
        <taxon>Bacteria</taxon>
        <taxon>Pseudomonadati</taxon>
        <taxon>Pseudomonadota</taxon>
        <taxon>Alphaproteobacteria</taxon>
        <taxon>Hyphomicrobiales</taxon>
        <taxon>Methylobacteriaceae</taxon>
        <taxon>Microvirga</taxon>
    </lineage>
</organism>
<dbReference type="Proteomes" id="UP000199569">
    <property type="component" value="Unassembled WGS sequence"/>
</dbReference>
<feature type="chain" id="PRO_5011556961" evidence="2">
    <location>
        <begin position="36"/>
        <end position="205"/>
    </location>
</feature>
<dbReference type="EMBL" id="FMVJ01000018">
    <property type="protein sequence ID" value="SCZ12198.1"/>
    <property type="molecule type" value="Genomic_DNA"/>
</dbReference>
<evidence type="ECO:0000313" key="3">
    <source>
        <dbReference type="EMBL" id="SCZ12198.1"/>
    </source>
</evidence>